<gene>
    <name evidence="1" type="ORF">LKD31_06960</name>
</gene>
<dbReference type="AlphaFoldDB" id="A0AAE3AH89"/>
<keyword evidence="2" id="KW-1185">Reference proteome</keyword>
<dbReference type="RefSeq" id="WP_308449134.1">
    <property type="nucleotide sequence ID" value="NZ_JAJEQC010000005.1"/>
</dbReference>
<dbReference type="Proteomes" id="UP001199424">
    <property type="component" value="Unassembled WGS sequence"/>
</dbReference>
<organism evidence="1 2">
    <name type="scientific">Hominenteromicrobium mulieris</name>
    <dbReference type="NCBI Taxonomy" id="2885357"/>
    <lineage>
        <taxon>Bacteria</taxon>
        <taxon>Bacillati</taxon>
        <taxon>Bacillota</taxon>
        <taxon>Clostridia</taxon>
        <taxon>Eubacteriales</taxon>
        <taxon>Oscillospiraceae</taxon>
        <taxon>Hominenteromicrobium</taxon>
    </lineage>
</organism>
<reference evidence="1" key="1">
    <citation type="submission" date="2021-10" db="EMBL/GenBank/DDBJ databases">
        <title>Anaerobic single-cell dispensing facilitates the cultivation of human gut bacteria.</title>
        <authorList>
            <person name="Afrizal A."/>
        </authorList>
    </citation>
    <scope>NUCLEOTIDE SEQUENCE</scope>
    <source>
        <strain evidence="1">CLA-AA-H250</strain>
    </source>
</reference>
<dbReference type="EMBL" id="JAJEQC010000005">
    <property type="protein sequence ID" value="MCC2136755.1"/>
    <property type="molecule type" value="Genomic_DNA"/>
</dbReference>
<evidence type="ECO:0000313" key="1">
    <source>
        <dbReference type="EMBL" id="MCC2136755.1"/>
    </source>
</evidence>
<name>A0AAE3AH89_9FIRM</name>
<protein>
    <submittedName>
        <fullName evidence="1">Uncharacterized protein</fullName>
    </submittedName>
</protein>
<sequence length="87" mass="10258">MIKKEPHRRICTRFSGHRFKIEKWVSIMDASLNSEGGIHFDRFEAGGKLYVLRLWGQKSEERALICEKRKYLLSVLSKFIENSKILC</sequence>
<accession>A0AAE3AH89</accession>
<proteinExistence type="predicted"/>
<comment type="caution">
    <text evidence="1">The sequence shown here is derived from an EMBL/GenBank/DDBJ whole genome shotgun (WGS) entry which is preliminary data.</text>
</comment>
<evidence type="ECO:0000313" key="2">
    <source>
        <dbReference type="Proteomes" id="UP001199424"/>
    </source>
</evidence>